<dbReference type="InterPro" id="IPR018695">
    <property type="entry name" value="DUF2194"/>
</dbReference>
<evidence type="ECO:0000313" key="2">
    <source>
        <dbReference type="Proteomes" id="UP000824031"/>
    </source>
</evidence>
<dbReference type="Pfam" id="PF09960">
    <property type="entry name" value="DUF2194"/>
    <property type="match status" value="1"/>
</dbReference>
<dbReference type="Proteomes" id="UP000824031">
    <property type="component" value="Unassembled WGS sequence"/>
</dbReference>
<comment type="caution">
    <text evidence="1">The sequence shown here is derived from an EMBL/GenBank/DDBJ whole genome shotgun (WGS) entry which is preliminary data.</text>
</comment>
<accession>A0A9D2F1R2</accession>
<proteinExistence type="predicted"/>
<organism evidence="1 2">
    <name type="scientific">Candidatus Gemmiger excrementavium</name>
    <dbReference type="NCBI Taxonomy" id="2838608"/>
    <lineage>
        <taxon>Bacteria</taxon>
        <taxon>Bacillati</taxon>
        <taxon>Bacillota</taxon>
        <taxon>Clostridia</taxon>
        <taxon>Eubacteriales</taxon>
        <taxon>Gemmiger</taxon>
    </lineage>
</organism>
<dbReference type="InterPro" id="IPR029062">
    <property type="entry name" value="Class_I_gatase-like"/>
</dbReference>
<dbReference type="SUPFAM" id="SSF52317">
    <property type="entry name" value="Class I glutamine amidotransferase-like"/>
    <property type="match status" value="1"/>
</dbReference>
<evidence type="ECO:0000313" key="1">
    <source>
        <dbReference type="EMBL" id="HIZ47506.1"/>
    </source>
</evidence>
<dbReference type="GO" id="GO:0005975">
    <property type="term" value="P:carbohydrate metabolic process"/>
    <property type="evidence" value="ECO:0007669"/>
    <property type="project" value="InterPro"/>
</dbReference>
<dbReference type="Gene3D" id="3.40.50.880">
    <property type="match status" value="1"/>
</dbReference>
<reference evidence="1" key="1">
    <citation type="journal article" date="2021" name="PeerJ">
        <title>Extensive microbial diversity within the chicken gut microbiome revealed by metagenomics and culture.</title>
        <authorList>
            <person name="Gilroy R."/>
            <person name="Ravi A."/>
            <person name="Getino M."/>
            <person name="Pursley I."/>
            <person name="Horton D.L."/>
            <person name="Alikhan N.F."/>
            <person name="Baker D."/>
            <person name="Gharbi K."/>
            <person name="Hall N."/>
            <person name="Watson M."/>
            <person name="Adriaenssens E.M."/>
            <person name="Foster-Nyarko E."/>
            <person name="Jarju S."/>
            <person name="Secka A."/>
            <person name="Antonio M."/>
            <person name="Oren A."/>
            <person name="Chaudhuri R.R."/>
            <person name="La Ragione R."/>
            <person name="Hildebrand F."/>
            <person name="Pallen M.J."/>
        </authorList>
    </citation>
    <scope>NUCLEOTIDE SEQUENCE</scope>
    <source>
        <strain evidence="1">3436</strain>
    </source>
</reference>
<dbReference type="EMBL" id="DXBO01000027">
    <property type="protein sequence ID" value="HIZ47506.1"/>
    <property type="molecule type" value="Genomic_DNA"/>
</dbReference>
<gene>
    <name evidence="1" type="ORF">H9810_02140</name>
</gene>
<dbReference type="Gene3D" id="3.20.20.370">
    <property type="entry name" value="Glycoside hydrolase/deacetylase"/>
    <property type="match status" value="1"/>
</dbReference>
<name>A0A9D2F1R2_9FIRM</name>
<reference evidence="1" key="2">
    <citation type="submission" date="2021-04" db="EMBL/GenBank/DDBJ databases">
        <authorList>
            <person name="Gilroy R."/>
        </authorList>
    </citation>
    <scope>NUCLEOTIDE SEQUENCE</scope>
    <source>
        <strain evidence="1">3436</strain>
    </source>
</reference>
<sequence>MNKTYRKLALLLAGCLGLALLILLSNHGLQLGRWGGDRVRASVTLLDQPAAAALSVTGDTRPRALILYSPGYEASVKYEKNLRIALQHLRIRADSLELSRTESVSYSDYDLVILASAYWEAEMTESAARLLRYVSEGGRLLVGTVPESLGPQFALSYRSFGIADYGDYLPYDTIEFCGDVVPGITGRSFTGESLSDVMLSATLEEDAVVYAWGRDAAGRQSPLIWRYDCGQGRVAVFNCTCGSGDFWRGMAAGCVNLLFDTTLYPVINALCLFIDDFPSPQYESESDVVRAEYNRSAKEFYRDIWWPDMLQVAKAYGDIYTGLFVATYNNEVIPDKLVYAESATERYFGASLLKNGYEMGAHGYNHQPLTLAGGTPAVMQYRPWADEAAMTASLQRLGEITAELFPGVALRCYVPPSNYLSAEGRRAVAAALPDLSVISGIYTNEEEEGEVYVQDFSLAADGVVEFPRVTAGMAPDDFEQLSAYSALGLYGVFSHFIHPDDIFDLERGKGQTWEQLYRSYCAWMQQVHTDFPFLRSLSATEAADALRIAESAQPHLEIGTDAIRGSIENFCGETCFYLKTDRTPRAVDENCAIRRISGGEGEGYYLLTVKSPNFTVKLV</sequence>
<dbReference type="InterPro" id="IPR011330">
    <property type="entry name" value="Glyco_hydro/deAcase_b/a-brl"/>
</dbReference>
<dbReference type="CDD" id="cd10924">
    <property type="entry name" value="CE4_COG4878"/>
    <property type="match status" value="1"/>
</dbReference>
<dbReference type="SUPFAM" id="SSF88713">
    <property type="entry name" value="Glycoside hydrolase/deacetylase"/>
    <property type="match status" value="1"/>
</dbReference>
<protein>
    <submittedName>
        <fullName evidence="1">DUF2194 domain-containing protein</fullName>
    </submittedName>
</protein>
<dbReference type="AlphaFoldDB" id="A0A9D2F1R2"/>